<dbReference type="Pfam" id="PF03453">
    <property type="entry name" value="MoeA_N"/>
    <property type="match status" value="1"/>
</dbReference>
<name>A0A5S5C7F4_9FLAO</name>
<dbReference type="EC" id="2.10.1.1" evidence="6"/>
<dbReference type="Gene3D" id="3.90.105.10">
    <property type="entry name" value="Molybdopterin biosynthesis moea protein, domain 2"/>
    <property type="match status" value="1"/>
</dbReference>
<proteinExistence type="inferred from homology"/>
<comment type="caution">
    <text evidence="8">The sequence shown here is derived from an EMBL/GenBank/DDBJ whole genome shotgun (WGS) entry which is preliminary data.</text>
</comment>
<dbReference type="NCBIfam" id="TIGR00177">
    <property type="entry name" value="molyb_syn"/>
    <property type="match status" value="1"/>
</dbReference>
<dbReference type="UniPathway" id="UPA00344"/>
<dbReference type="SUPFAM" id="SSF63867">
    <property type="entry name" value="MoeA C-terminal domain-like"/>
    <property type="match status" value="1"/>
</dbReference>
<dbReference type="SUPFAM" id="SSF63882">
    <property type="entry name" value="MoeA N-terminal region -like"/>
    <property type="match status" value="1"/>
</dbReference>
<dbReference type="NCBIfam" id="NF045515">
    <property type="entry name" value="Glp_gephyrin"/>
    <property type="match status" value="1"/>
</dbReference>
<keyword evidence="9" id="KW-1185">Reference proteome</keyword>
<comment type="cofactor">
    <cofactor evidence="6">
        <name>Mg(2+)</name>
        <dbReference type="ChEBI" id="CHEBI:18420"/>
    </cofactor>
</comment>
<dbReference type="RefSeq" id="WP_148782440.1">
    <property type="nucleotide sequence ID" value="NZ_VNHU01000004.1"/>
</dbReference>
<sequence>MIKVEEARKLILTCDDRVRHVMEVSLEDALGYSLAEDIISLIDMPPFRQSSMDGYAINIGDSSNYKVIGEIKAGDNHDFHLTSGEAVRIYTGAPVPDTSNAVLIQEKIEVEDDQIFTEETPDSGMNIRPIGEQIRKDELALKAGVRINSAHIGFISSVGVNKVKVYSKPSIAIVVTGNELVTNGLVLPYGKVYESNGPMLRSMLASEQYNVPEVIRVEDNYESTIYTLGTTISDNDVVIITGGISVGKYDFVGRALKNLNVQEIFYKVNQKPGKPLFYGKKGNTSIFALPGNPAAALTCFYIYVYPLLKTLEGASKKELNSLNLSSLSNYNSKETRAQFLKAVIQEDGVQILGGQSSAMLSAFGEANALIFLPENTFNITKGDKVKTILLPW</sequence>
<dbReference type="PANTHER" id="PTHR10192">
    <property type="entry name" value="MOLYBDOPTERIN BIOSYNTHESIS PROTEIN"/>
    <property type="match status" value="1"/>
</dbReference>
<dbReference type="InterPro" id="IPR005110">
    <property type="entry name" value="MoeA_linker/N"/>
</dbReference>
<keyword evidence="6" id="KW-0479">Metal-binding</keyword>
<keyword evidence="6" id="KW-0500">Molybdenum</keyword>
<evidence type="ECO:0000256" key="6">
    <source>
        <dbReference type="RuleBase" id="RU365090"/>
    </source>
</evidence>
<dbReference type="OrthoDB" id="9804758at2"/>
<dbReference type="InterPro" id="IPR001453">
    <property type="entry name" value="MoaB/Mog_dom"/>
</dbReference>
<dbReference type="AlphaFoldDB" id="A0A5S5C7F4"/>
<feature type="domain" description="MoaB/Mog" evidence="7">
    <location>
        <begin position="172"/>
        <end position="310"/>
    </location>
</feature>
<evidence type="ECO:0000313" key="8">
    <source>
        <dbReference type="EMBL" id="TYP74326.1"/>
    </source>
</evidence>
<evidence type="ECO:0000313" key="9">
    <source>
        <dbReference type="Proteomes" id="UP000324376"/>
    </source>
</evidence>
<dbReference type="CDD" id="cd00887">
    <property type="entry name" value="MoeA"/>
    <property type="match status" value="1"/>
</dbReference>
<dbReference type="Pfam" id="PF03454">
    <property type="entry name" value="MoeA_C"/>
    <property type="match status" value="1"/>
</dbReference>
<dbReference type="InterPro" id="IPR038987">
    <property type="entry name" value="MoeA-like"/>
</dbReference>
<dbReference type="InterPro" id="IPR036425">
    <property type="entry name" value="MoaB/Mog-like_dom_sf"/>
</dbReference>
<comment type="catalytic activity">
    <reaction evidence="5">
        <text>adenylyl-molybdopterin + molybdate = Mo-molybdopterin + AMP + H(+)</text>
        <dbReference type="Rhea" id="RHEA:35047"/>
        <dbReference type="ChEBI" id="CHEBI:15378"/>
        <dbReference type="ChEBI" id="CHEBI:36264"/>
        <dbReference type="ChEBI" id="CHEBI:62727"/>
        <dbReference type="ChEBI" id="CHEBI:71302"/>
        <dbReference type="ChEBI" id="CHEBI:456215"/>
        <dbReference type="EC" id="2.10.1.1"/>
    </reaction>
</comment>
<comment type="similarity">
    <text evidence="3 6">Belongs to the MoeA family.</text>
</comment>
<evidence type="ECO:0000256" key="3">
    <source>
        <dbReference type="ARBA" id="ARBA00010763"/>
    </source>
</evidence>
<evidence type="ECO:0000256" key="5">
    <source>
        <dbReference type="ARBA" id="ARBA00047317"/>
    </source>
</evidence>
<dbReference type="GO" id="GO:0006777">
    <property type="term" value="P:Mo-molybdopterin cofactor biosynthetic process"/>
    <property type="evidence" value="ECO:0007669"/>
    <property type="project" value="UniProtKB-UniRule"/>
</dbReference>
<dbReference type="GO" id="GO:0061599">
    <property type="term" value="F:molybdopterin molybdotransferase activity"/>
    <property type="evidence" value="ECO:0007669"/>
    <property type="project" value="UniProtKB-UniRule"/>
</dbReference>
<dbReference type="Pfam" id="PF00994">
    <property type="entry name" value="MoCF_biosynth"/>
    <property type="match status" value="1"/>
</dbReference>
<evidence type="ECO:0000256" key="2">
    <source>
        <dbReference type="ARBA" id="ARBA00005046"/>
    </source>
</evidence>
<dbReference type="Gene3D" id="2.40.340.10">
    <property type="entry name" value="MoeA, C-terminal, domain IV"/>
    <property type="match status" value="1"/>
</dbReference>
<accession>A0A5S5C7F4</accession>
<protein>
    <recommendedName>
        <fullName evidence="6">Molybdopterin molybdenumtransferase</fullName>
        <ecNumber evidence="6">2.10.1.1</ecNumber>
    </recommendedName>
</protein>
<dbReference type="Proteomes" id="UP000324376">
    <property type="component" value="Unassembled WGS sequence"/>
</dbReference>
<organism evidence="8 9">
    <name type="scientific">Aquimarina intermedia</name>
    <dbReference type="NCBI Taxonomy" id="350814"/>
    <lineage>
        <taxon>Bacteria</taxon>
        <taxon>Pseudomonadati</taxon>
        <taxon>Bacteroidota</taxon>
        <taxon>Flavobacteriia</taxon>
        <taxon>Flavobacteriales</taxon>
        <taxon>Flavobacteriaceae</taxon>
        <taxon>Aquimarina</taxon>
    </lineage>
</organism>
<keyword evidence="4 6" id="KW-0501">Molybdenum cofactor biosynthesis</keyword>
<dbReference type="GO" id="GO:0005829">
    <property type="term" value="C:cytosol"/>
    <property type="evidence" value="ECO:0007669"/>
    <property type="project" value="TreeGrafter"/>
</dbReference>
<dbReference type="EMBL" id="VNHU01000004">
    <property type="protein sequence ID" value="TYP74326.1"/>
    <property type="molecule type" value="Genomic_DNA"/>
</dbReference>
<dbReference type="Gene3D" id="2.170.190.11">
    <property type="entry name" value="Molybdopterin biosynthesis moea protein, domain 3"/>
    <property type="match status" value="1"/>
</dbReference>
<evidence type="ECO:0000259" key="7">
    <source>
        <dbReference type="SMART" id="SM00852"/>
    </source>
</evidence>
<gene>
    <name evidence="8" type="ORF">BD809_104146</name>
</gene>
<evidence type="ECO:0000256" key="1">
    <source>
        <dbReference type="ARBA" id="ARBA00002901"/>
    </source>
</evidence>
<comment type="function">
    <text evidence="1 6">Catalyzes the insertion of molybdate into adenylated molybdopterin with the concomitant release of AMP.</text>
</comment>
<evidence type="ECO:0000256" key="4">
    <source>
        <dbReference type="ARBA" id="ARBA00023150"/>
    </source>
</evidence>
<dbReference type="SMART" id="SM00852">
    <property type="entry name" value="MoCF_biosynth"/>
    <property type="match status" value="1"/>
</dbReference>
<dbReference type="Gene3D" id="3.40.980.10">
    <property type="entry name" value="MoaB/Mog-like domain"/>
    <property type="match status" value="1"/>
</dbReference>
<dbReference type="GO" id="GO:0046872">
    <property type="term" value="F:metal ion binding"/>
    <property type="evidence" value="ECO:0007669"/>
    <property type="project" value="UniProtKB-UniRule"/>
</dbReference>
<dbReference type="InterPro" id="IPR036135">
    <property type="entry name" value="MoeA_linker/N_sf"/>
</dbReference>
<dbReference type="InterPro" id="IPR005111">
    <property type="entry name" value="MoeA_C_domain_IV"/>
</dbReference>
<dbReference type="PANTHER" id="PTHR10192:SF5">
    <property type="entry name" value="GEPHYRIN"/>
    <property type="match status" value="1"/>
</dbReference>
<comment type="pathway">
    <text evidence="2 6">Cofactor biosynthesis; molybdopterin biosynthesis.</text>
</comment>
<dbReference type="InterPro" id="IPR036688">
    <property type="entry name" value="MoeA_C_domain_IV_sf"/>
</dbReference>
<dbReference type="SUPFAM" id="SSF53218">
    <property type="entry name" value="Molybdenum cofactor biosynthesis proteins"/>
    <property type="match status" value="1"/>
</dbReference>
<keyword evidence="6" id="KW-0460">Magnesium</keyword>
<keyword evidence="6" id="KW-0808">Transferase</keyword>
<reference evidence="8 9" key="1">
    <citation type="submission" date="2019-07" db="EMBL/GenBank/DDBJ databases">
        <title>Genomic Encyclopedia of Archaeal and Bacterial Type Strains, Phase II (KMG-II): from individual species to whole genera.</title>
        <authorList>
            <person name="Goeker M."/>
        </authorList>
    </citation>
    <scope>NUCLEOTIDE SEQUENCE [LARGE SCALE GENOMIC DNA]</scope>
    <source>
        <strain evidence="8 9">DSM 17527</strain>
    </source>
</reference>